<evidence type="ECO:0000313" key="1">
    <source>
        <dbReference type="EMBL" id="KAK4306474.1"/>
    </source>
</evidence>
<reference evidence="1" key="1">
    <citation type="submission" date="2023-11" db="EMBL/GenBank/DDBJ databases">
        <title>Genome assemblies of two species of porcelain crab, Petrolisthes cinctipes and Petrolisthes manimaculis (Anomura: Porcellanidae).</title>
        <authorList>
            <person name="Angst P."/>
        </authorList>
    </citation>
    <scope>NUCLEOTIDE SEQUENCE</scope>
    <source>
        <strain evidence="1">PB745_02</strain>
        <tissue evidence="1">Gill</tissue>
    </source>
</reference>
<proteinExistence type="predicted"/>
<gene>
    <name evidence="1" type="ORF">Pmani_021700</name>
</gene>
<name>A0AAE1PDJ6_9EUCA</name>
<accession>A0AAE1PDJ6</accession>
<organism evidence="1 2">
    <name type="scientific">Petrolisthes manimaculis</name>
    <dbReference type="NCBI Taxonomy" id="1843537"/>
    <lineage>
        <taxon>Eukaryota</taxon>
        <taxon>Metazoa</taxon>
        <taxon>Ecdysozoa</taxon>
        <taxon>Arthropoda</taxon>
        <taxon>Crustacea</taxon>
        <taxon>Multicrustacea</taxon>
        <taxon>Malacostraca</taxon>
        <taxon>Eumalacostraca</taxon>
        <taxon>Eucarida</taxon>
        <taxon>Decapoda</taxon>
        <taxon>Pleocyemata</taxon>
        <taxon>Anomura</taxon>
        <taxon>Galatheoidea</taxon>
        <taxon>Porcellanidae</taxon>
        <taxon>Petrolisthes</taxon>
    </lineage>
</organism>
<dbReference type="Proteomes" id="UP001292094">
    <property type="component" value="Unassembled WGS sequence"/>
</dbReference>
<dbReference type="AlphaFoldDB" id="A0AAE1PDJ6"/>
<comment type="caution">
    <text evidence="1">The sequence shown here is derived from an EMBL/GenBank/DDBJ whole genome shotgun (WGS) entry which is preliminary data.</text>
</comment>
<keyword evidence="2" id="KW-1185">Reference proteome</keyword>
<feature type="non-terminal residue" evidence="1">
    <location>
        <position position="1"/>
    </location>
</feature>
<protein>
    <submittedName>
        <fullName evidence="1">Uncharacterized protein</fullName>
    </submittedName>
</protein>
<sequence length="90" mass="10156">AQDEPIAKWSPSYFESFSLPYDQKRDHKACGRENSVCAHVISASGVLVRVRCCGGLQCLPTGSSFTCTDPNTYIDDEMDNTDHYDYYTNY</sequence>
<dbReference type="EMBL" id="JAWZYT010002124">
    <property type="protein sequence ID" value="KAK4306474.1"/>
    <property type="molecule type" value="Genomic_DNA"/>
</dbReference>
<evidence type="ECO:0000313" key="2">
    <source>
        <dbReference type="Proteomes" id="UP001292094"/>
    </source>
</evidence>